<dbReference type="GO" id="GO:0009253">
    <property type="term" value="P:peptidoglycan catabolic process"/>
    <property type="evidence" value="ECO:0007669"/>
    <property type="project" value="TreeGrafter"/>
</dbReference>
<dbReference type="GO" id="GO:0004553">
    <property type="term" value="F:hydrolase activity, hydrolyzing O-glycosyl compounds"/>
    <property type="evidence" value="ECO:0007669"/>
    <property type="project" value="InterPro"/>
</dbReference>
<dbReference type="GO" id="GO:0071555">
    <property type="term" value="P:cell wall organization"/>
    <property type="evidence" value="ECO:0007669"/>
    <property type="project" value="UniProtKB-KW"/>
</dbReference>
<dbReference type="SUPFAM" id="SSF50685">
    <property type="entry name" value="Barwin-like endoglucanases"/>
    <property type="match status" value="1"/>
</dbReference>
<evidence type="ECO:0000259" key="6">
    <source>
        <dbReference type="SMART" id="SM00925"/>
    </source>
</evidence>
<dbReference type="Proteomes" id="UP000503483">
    <property type="component" value="Chromosome"/>
</dbReference>
<evidence type="ECO:0000256" key="5">
    <source>
        <dbReference type="ARBA" id="ARBA00030918"/>
    </source>
</evidence>
<dbReference type="Pfam" id="PF03562">
    <property type="entry name" value="MltA"/>
    <property type="match status" value="1"/>
</dbReference>
<gene>
    <name evidence="7" type="ORF">AACT_2817</name>
</gene>
<dbReference type="EC" id="4.2.2.n1" evidence="2"/>
<evidence type="ECO:0000256" key="1">
    <source>
        <dbReference type="ARBA" id="ARBA00001420"/>
    </source>
</evidence>
<dbReference type="PIRSF" id="PIRSF019422">
    <property type="entry name" value="MltA"/>
    <property type="match status" value="1"/>
</dbReference>
<evidence type="ECO:0000256" key="4">
    <source>
        <dbReference type="ARBA" id="ARBA00023316"/>
    </source>
</evidence>
<dbReference type="GO" id="GO:0019867">
    <property type="term" value="C:outer membrane"/>
    <property type="evidence" value="ECO:0007669"/>
    <property type="project" value="InterPro"/>
</dbReference>
<comment type="catalytic activity">
    <reaction evidence="1">
        <text>Exolytic cleavage of the (1-&gt;4)-beta-glycosidic linkage between N-acetylmuramic acid (MurNAc) and N-acetylglucosamine (GlcNAc) residues in peptidoglycan, from either the reducing or the non-reducing ends of the peptidoglycan chains, with concomitant formation of a 1,6-anhydrobond in the MurNAc residue.</text>
        <dbReference type="EC" id="4.2.2.n1"/>
    </reaction>
</comment>
<dbReference type="RefSeq" id="WP_172128022.1">
    <property type="nucleotide sequence ID" value="NZ_CP042652.1"/>
</dbReference>
<dbReference type="PROSITE" id="PS51257">
    <property type="entry name" value="PROKAR_LIPOPROTEIN"/>
    <property type="match status" value="1"/>
</dbReference>
<keyword evidence="3" id="KW-0456">Lyase</keyword>
<organism evidence="7 8">
    <name type="scientific">Arcobacter acticola</name>
    <dbReference type="NCBI Taxonomy" id="1849015"/>
    <lineage>
        <taxon>Bacteria</taxon>
        <taxon>Pseudomonadati</taxon>
        <taxon>Campylobacterota</taxon>
        <taxon>Epsilonproteobacteria</taxon>
        <taxon>Campylobacterales</taxon>
        <taxon>Arcobacteraceae</taxon>
        <taxon>Arcobacter</taxon>
    </lineage>
</organism>
<dbReference type="SMART" id="SM00925">
    <property type="entry name" value="MltA"/>
    <property type="match status" value="1"/>
</dbReference>
<evidence type="ECO:0000313" key="7">
    <source>
        <dbReference type="EMBL" id="QKE29880.1"/>
    </source>
</evidence>
<evidence type="ECO:0000313" key="8">
    <source>
        <dbReference type="Proteomes" id="UP000503483"/>
    </source>
</evidence>
<protein>
    <recommendedName>
        <fullName evidence="2">peptidoglycan lytic exotransglycosylase</fullName>
        <ecNumber evidence="2">4.2.2.n1</ecNumber>
    </recommendedName>
    <alternativeName>
        <fullName evidence="5">Murein hydrolase A</fullName>
    </alternativeName>
</protein>
<dbReference type="KEGG" id="paco:AACT_2817"/>
<dbReference type="Gene3D" id="2.40.40.10">
    <property type="entry name" value="RlpA-like domain"/>
    <property type="match status" value="1"/>
</dbReference>
<dbReference type="Gene3D" id="2.40.240.50">
    <property type="entry name" value="Barwin-like endoglucanases"/>
    <property type="match status" value="1"/>
</dbReference>
<dbReference type="AlphaFoldDB" id="A0A6M8EGU1"/>
<dbReference type="Pfam" id="PF06725">
    <property type="entry name" value="3D"/>
    <property type="match status" value="1"/>
</dbReference>
<dbReference type="InterPro" id="IPR026044">
    <property type="entry name" value="MltA"/>
</dbReference>
<dbReference type="GO" id="GO:0009254">
    <property type="term" value="P:peptidoglycan turnover"/>
    <property type="evidence" value="ECO:0007669"/>
    <property type="project" value="InterPro"/>
</dbReference>
<dbReference type="CDD" id="cd14485">
    <property type="entry name" value="mltA_like_LT_A"/>
    <property type="match status" value="1"/>
</dbReference>
<dbReference type="EMBL" id="CP042652">
    <property type="protein sequence ID" value="QKE29880.1"/>
    <property type="molecule type" value="Genomic_DNA"/>
</dbReference>
<name>A0A6M8EGU1_9BACT</name>
<evidence type="ECO:0000256" key="3">
    <source>
        <dbReference type="ARBA" id="ARBA00023239"/>
    </source>
</evidence>
<dbReference type="InterPro" id="IPR005300">
    <property type="entry name" value="MltA_B"/>
</dbReference>
<dbReference type="PANTHER" id="PTHR30124">
    <property type="entry name" value="MEMBRANE-BOUND LYTIC MUREIN TRANSGLYCOSYLASE A"/>
    <property type="match status" value="1"/>
</dbReference>
<dbReference type="InterPro" id="IPR010611">
    <property type="entry name" value="3D_dom"/>
</dbReference>
<dbReference type="InterPro" id="IPR036908">
    <property type="entry name" value="RlpA-like_sf"/>
</dbReference>
<evidence type="ECO:0000256" key="2">
    <source>
        <dbReference type="ARBA" id="ARBA00012587"/>
    </source>
</evidence>
<dbReference type="PANTHER" id="PTHR30124:SF0">
    <property type="entry name" value="MEMBRANE-BOUND LYTIC MUREIN TRANSGLYCOSYLASE A"/>
    <property type="match status" value="1"/>
</dbReference>
<keyword evidence="8" id="KW-1185">Reference proteome</keyword>
<proteinExistence type="predicted"/>
<reference evidence="7 8" key="1">
    <citation type="submission" date="2019-08" db="EMBL/GenBank/DDBJ databases">
        <title>Complete genome sequence of Arcobacter acticola.</title>
        <authorList>
            <person name="Miller W."/>
        </authorList>
    </citation>
    <scope>NUCLEOTIDE SEQUENCE [LARGE SCALE GENOMIC DNA]</scope>
    <source>
        <strain evidence="7 8">KCTC 52212</strain>
    </source>
</reference>
<feature type="domain" description="Lytic transglycosylase MltA" evidence="6">
    <location>
        <begin position="124"/>
        <end position="277"/>
    </location>
</feature>
<dbReference type="GO" id="GO:0008933">
    <property type="term" value="F:peptidoglycan lytic transglycosylase activity"/>
    <property type="evidence" value="ECO:0007669"/>
    <property type="project" value="TreeGrafter"/>
</dbReference>
<dbReference type="CDD" id="cd14668">
    <property type="entry name" value="mlta_B"/>
    <property type="match status" value="1"/>
</dbReference>
<sequence length="372" mass="42613">MKNSILILLFSIFFIFGCSNKNEVKKTEVLAKIDFEEIESSNRLDLSNFYEIEGFFEDDLDYALDVFKKDCNRSKRYDLFKDICHKAQFETDGRKFFIINFQAYKLYDSKSSDEGIITGYYEPLLYGSLTKTKRYKYPVYKIPKNLIVSDDPKLKDYKLRGKIIGNKIVPYDTRKQIEANPNNPNLEVIAYVDDKYDLFSLHVQGSGRIQLEDGNIINVGYGQQNGWPFTGIGNYMLEKGYVTRNEMSIQGIKNFFIKNPSKTDEILNINDSYIFFRISKEGAAGSLGSVLTAQRNLAVDTDYIPLGMPVFLNTKNPVTKESINQLMVAADVGGAIKGEIRADFFWGFGDNAFEYAGRMKEKGKMFILMPKK</sequence>
<accession>A0A6M8EGU1</accession>
<keyword evidence="4" id="KW-0961">Cell wall biogenesis/degradation</keyword>